<organism evidence="1">
    <name type="scientific">Lepeophtheirus salmonis</name>
    <name type="common">Salmon louse</name>
    <name type="synonym">Caligus salmonis</name>
    <dbReference type="NCBI Taxonomy" id="72036"/>
    <lineage>
        <taxon>Eukaryota</taxon>
        <taxon>Metazoa</taxon>
        <taxon>Ecdysozoa</taxon>
        <taxon>Arthropoda</taxon>
        <taxon>Crustacea</taxon>
        <taxon>Multicrustacea</taxon>
        <taxon>Hexanauplia</taxon>
        <taxon>Copepoda</taxon>
        <taxon>Siphonostomatoida</taxon>
        <taxon>Caligidae</taxon>
        <taxon>Lepeophtheirus</taxon>
    </lineage>
</organism>
<sequence length="66" mass="7708">ESYQKSRWRGPFENGGAILETSNERKRFKTLLNSILTLLAPYSPDTNPLDYTFCIYVVEKACNFHY</sequence>
<feature type="non-terminal residue" evidence="1">
    <location>
        <position position="1"/>
    </location>
</feature>
<protein>
    <submittedName>
        <fullName evidence="1">Uncharacterized protein</fullName>
    </submittedName>
</protein>
<accession>A0A0K2UFF0</accession>
<reference evidence="1" key="1">
    <citation type="submission" date="2014-05" db="EMBL/GenBank/DDBJ databases">
        <authorList>
            <person name="Chronopoulou M."/>
        </authorList>
    </citation>
    <scope>NUCLEOTIDE SEQUENCE</scope>
    <source>
        <tissue evidence="1">Whole organism</tissue>
    </source>
</reference>
<evidence type="ECO:0000313" key="1">
    <source>
        <dbReference type="EMBL" id="CDW36929.1"/>
    </source>
</evidence>
<dbReference type="EMBL" id="HACA01019568">
    <property type="protein sequence ID" value="CDW36929.1"/>
    <property type="molecule type" value="Transcribed_RNA"/>
</dbReference>
<name>A0A0K2UFF0_LEPSM</name>
<dbReference type="AlphaFoldDB" id="A0A0K2UFF0"/>
<proteinExistence type="predicted"/>